<dbReference type="PANTHER" id="PTHR30336:SF6">
    <property type="entry name" value="INTEGRAL MEMBRANE PROTEIN"/>
    <property type="match status" value="1"/>
</dbReference>
<dbReference type="Pfam" id="PF02698">
    <property type="entry name" value="DUF218"/>
    <property type="match status" value="1"/>
</dbReference>
<comment type="caution">
    <text evidence="2">The sequence shown here is derived from an EMBL/GenBank/DDBJ whole genome shotgun (WGS) entry which is preliminary data.</text>
</comment>
<gene>
    <name evidence="2" type="ORF">GTW20_17800</name>
</gene>
<proteinExistence type="predicted"/>
<dbReference type="PANTHER" id="PTHR30336">
    <property type="entry name" value="INNER MEMBRANE PROTEIN, PROBABLE PERMEASE"/>
    <property type="match status" value="1"/>
</dbReference>
<dbReference type="EMBL" id="WWHY01000001">
    <property type="protein sequence ID" value="MYR34057.1"/>
    <property type="molecule type" value="Genomic_DNA"/>
</dbReference>
<evidence type="ECO:0000313" key="3">
    <source>
        <dbReference type="Proteomes" id="UP000467124"/>
    </source>
</evidence>
<organism evidence="2 3">
    <name type="scientific">Nocardiopsis alba</name>
    <dbReference type="NCBI Taxonomy" id="53437"/>
    <lineage>
        <taxon>Bacteria</taxon>
        <taxon>Bacillati</taxon>
        <taxon>Actinomycetota</taxon>
        <taxon>Actinomycetes</taxon>
        <taxon>Streptosporangiales</taxon>
        <taxon>Nocardiopsidaceae</taxon>
        <taxon>Nocardiopsis</taxon>
    </lineage>
</organism>
<reference evidence="2 3" key="1">
    <citation type="journal article" date="2019" name="Nat. Commun.">
        <title>The antimicrobial potential of Streptomyces from insect microbiomes.</title>
        <authorList>
            <person name="Chevrette M.G."/>
            <person name="Carlson C.M."/>
            <person name="Ortega H.E."/>
            <person name="Thomas C."/>
            <person name="Ananiev G.E."/>
            <person name="Barns K.J."/>
            <person name="Book A.J."/>
            <person name="Cagnazzo J."/>
            <person name="Carlos C."/>
            <person name="Flanigan W."/>
            <person name="Grubbs K.J."/>
            <person name="Horn H.A."/>
            <person name="Hoffmann F.M."/>
            <person name="Klassen J.L."/>
            <person name="Knack J.J."/>
            <person name="Lewin G.R."/>
            <person name="McDonald B.R."/>
            <person name="Muller L."/>
            <person name="Melo W.G.P."/>
            <person name="Pinto-Tomas A.A."/>
            <person name="Schmitz A."/>
            <person name="Wendt-Pienkowski E."/>
            <person name="Wildman S."/>
            <person name="Zhao M."/>
            <person name="Zhang F."/>
            <person name="Bugni T.S."/>
            <person name="Andes D.R."/>
            <person name="Pupo M.T."/>
            <person name="Currie C.R."/>
        </authorList>
    </citation>
    <scope>NUCLEOTIDE SEQUENCE [LARGE SCALE GENOMIC DNA]</scope>
    <source>
        <strain evidence="2 3">SID5840</strain>
    </source>
</reference>
<protein>
    <recommendedName>
        <fullName evidence="1">DUF218 domain-containing protein</fullName>
    </recommendedName>
</protein>
<feature type="domain" description="DUF218" evidence="1">
    <location>
        <begin position="42"/>
        <end position="157"/>
    </location>
</feature>
<name>A0A7K2IW36_9ACTN</name>
<accession>A0A7K2IW36</accession>
<dbReference type="Proteomes" id="UP000467124">
    <property type="component" value="Unassembled WGS sequence"/>
</dbReference>
<evidence type="ECO:0000259" key="1">
    <source>
        <dbReference type="Pfam" id="PF02698"/>
    </source>
</evidence>
<evidence type="ECO:0000313" key="2">
    <source>
        <dbReference type="EMBL" id="MYR34057.1"/>
    </source>
</evidence>
<dbReference type="InterPro" id="IPR051599">
    <property type="entry name" value="Cell_Envelope_Assoc"/>
</dbReference>
<dbReference type="CDD" id="cd06259">
    <property type="entry name" value="YdcF-like"/>
    <property type="match status" value="1"/>
</dbReference>
<dbReference type="InterPro" id="IPR003848">
    <property type="entry name" value="DUF218"/>
</dbReference>
<sequence>MLTTMTITGVGVCALALVPLAWTRLAAAGRRSDVERVAHRPVAVVLGAAAWPEGPSPLLARRLDLAVALMERGRVDRILVSGDNREVSNRETDTMTRYLVERGVPADRVEADPWGYRTWDTCTRVGRWYGVDAAVMVTQSFHLPRTIALARAAGIDALGVGDSSMGARRRSTLIGYLREIPAAAKALRDALTRPDPLRSGRPDPTDI</sequence>
<dbReference type="AlphaFoldDB" id="A0A7K2IW36"/>
<dbReference type="GO" id="GO:0005886">
    <property type="term" value="C:plasma membrane"/>
    <property type="evidence" value="ECO:0007669"/>
    <property type="project" value="TreeGrafter"/>
</dbReference>